<accession>A0A1L3ZR40</accession>
<protein>
    <recommendedName>
        <fullName evidence="3">VRR-NUC domain-containing protein</fullName>
    </recommendedName>
</protein>
<dbReference type="Gene3D" id="3.40.1350.10">
    <property type="match status" value="1"/>
</dbReference>
<dbReference type="GO" id="GO:0003676">
    <property type="term" value="F:nucleic acid binding"/>
    <property type="evidence" value="ECO:0007669"/>
    <property type="project" value="InterPro"/>
</dbReference>
<evidence type="ECO:0000313" key="2">
    <source>
        <dbReference type="Proteomes" id="UP000182063"/>
    </source>
</evidence>
<organism evidence="1 2">
    <name type="scientific">Tardibacter chloracetimidivorans</name>
    <dbReference type="NCBI Taxonomy" id="1921510"/>
    <lineage>
        <taxon>Bacteria</taxon>
        <taxon>Pseudomonadati</taxon>
        <taxon>Pseudomonadota</taxon>
        <taxon>Alphaproteobacteria</taxon>
        <taxon>Sphingomonadales</taxon>
        <taxon>Sphingomonadaceae</taxon>
        <taxon>Tardibacter</taxon>
    </lineage>
</organism>
<dbReference type="KEGG" id="sphj:BSL82_01210"/>
<gene>
    <name evidence="1" type="ORF">BSL82_01210</name>
</gene>
<keyword evidence="2" id="KW-1185">Reference proteome</keyword>
<dbReference type="InterPro" id="IPR011856">
    <property type="entry name" value="tRNA_endonuc-like_dom_sf"/>
</dbReference>
<dbReference type="RefSeq" id="WP_072595659.1">
    <property type="nucleotide sequence ID" value="NZ_CP018221.1"/>
</dbReference>
<evidence type="ECO:0008006" key="3">
    <source>
        <dbReference type="Google" id="ProtNLM"/>
    </source>
</evidence>
<sequence>MRSPLDDLLAIAEDGDEPWFIEPKDRLTSSEIQRQQSFIAQMARIAPAVDIVAIPNAGRASDWERIQRWREGARAGALDLVITWAAHHDSDRGVFFAEFKDGQKMPSTQQRERLNRLYRMGHKCGVYRTPETLMKHLMHAGAPFVGRIAA</sequence>
<dbReference type="STRING" id="1921510.BSL82_01210"/>
<reference evidence="2" key="1">
    <citation type="submission" date="2016-11" db="EMBL/GenBank/DDBJ databases">
        <title>Complete Genome Sequence of alachlor-degrading Sphingomonas sp. strain JJ-A5.</title>
        <authorList>
            <person name="Lee H."/>
            <person name="Ka J.-O."/>
        </authorList>
    </citation>
    <scope>NUCLEOTIDE SEQUENCE [LARGE SCALE GENOMIC DNA]</scope>
    <source>
        <strain evidence="2">JJ-A5</strain>
    </source>
</reference>
<dbReference type="Proteomes" id="UP000182063">
    <property type="component" value="Chromosome"/>
</dbReference>
<dbReference type="AlphaFoldDB" id="A0A1L3ZR40"/>
<dbReference type="OrthoDB" id="7595707at2"/>
<evidence type="ECO:0000313" key="1">
    <source>
        <dbReference type="EMBL" id="API58083.1"/>
    </source>
</evidence>
<proteinExistence type="predicted"/>
<dbReference type="EMBL" id="CP018221">
    <property type="protein sequence ID" value="API58083.1"/>
    <property type="molecule type" value="Genomic_DNA"/>
</dbReference>
<name>A0A1L3ZR40_9SPHN</name>